<keyword evidence="6" id="KW-1185">Reference proteome</keyword>
<dbReference type="GO" id="GO:0045492">
    <property type="term" value="P:xylan biosynthetic process"/>
    <property type="evidence" value="ECO:0007669"/>
    <property type="project" value="InterPro"/>
</dbReference>
<accession>A0AAV8TKK5</accession>
<proteinExistence type="predicted"/>
<keyword evidence="3" id="KW-1133">Transmembrane helix</keyword>
<dbReference type="EMBL" id="JAIWQS010000004">
    <property type="protein sequence ID" value="KAJ8767395.1"/>
    <property type="molecule type" value="Genomic_DNA"/>
</dbReference>
<keyword evidence="4" id="KW-0472">Membrane</keyword>
<keyword evidence="2" id="KW-0812">Transmembrane</keyword>
<dbReference type="InterPro" id="IPR006514">
    <property type="entry name" value="IRX15/GXM/AGM"/>
</dbReference>
<comment type="subcellular location">
    <subcellularLocation>
        <location evidence="1">Golgi apparatus membrane</location>
        <topology evidence="1">Single-pass membrane protein</topology>
    </subcellularLocation>
</comment>
<comment type="caution">
    <text evidence="5">The sequence shown here is derived from an EMBL/GenBank/DDBJ whole genome shotgun (WGS) entry which is preliminary data.</text>
</comment>
<organism evidence="5 6">
    <name type="scientific">Erythroxylum novogranatense</name>
    <dbReference type="NCBI Taxonomy" id="1862640"/>
    <lineage>
        <taxon>Eukaryota</taxon>
        <taxon>Viridiplantae</taxon>
        <taxon>Streptophyta</taxon>
        <taxon>Embryophyta</taxon>
        <taxon>Tracheophyta</taxon>
        <taxon>Spermatophyta</taxon>
        <taxon>Magnoliopsida</taxon>
        <taxon>eudicotyledons</taxon>
        <taxon>Gunneridae</taxon>
        <taxon>Pentapetalae</taxon>
        <taxon>rosids</taxon>
        <taxon>fabids</taxon>
        <taxon>Malpighiales</taxon>
        <taxon>Erythroxylaceae</taxon>
        <taxon>Erythroxylum</taxon>
    </lineage>
</organism>
<evidence type="ECO:0000256" key="4">
    <source>
        <dbReference type="ARBA" id="ARBA00023136"/>
    </source>
</evidence>
<dbReference type="GO" id="GO:0000139">
    <property type="term" value="C:Golgi membrane"/>
    <property type="evidence" value="ECO:0007669"/>
    <property type="project" value="UniProtKB-SubCell"/>
</dbReference>
<dbReference type="PANTHER" id="PTHR31444">
    <property type="entry name" value="OS11G0490100 PROTEIN"/>
    <property type="match status" value="1"/>
</dbReference>
<evidence type="ECO:0000256" key="3">
    <source>
        <dbReference type="ARBA" id="ARBA00022989"/>
    </source>
</evidence>
<evidence type="ECO:0000256" key="1">
    <source>
        <dbReference type="ARBA" id="ARBA00004194"/>
    </source>
</evidence>
<reference evidence="5 6" key="1">
    <citation type="submission" date="2021-09" db="EMBL/GenBank/DDBJ databases">
        <title>Genomic insights and catalytic innovation underlie evolution of tropane alkaloids biosynthesis.</title>
        <authorList>
            <person name="Wang Y.-J."/>
            <person name="Tian T."/>
            <person name="Huang J.-P."/>
            <person name="Huang S.-X."/>
        </authorList>
    </citation>
    <scope>NUCLEOTIDE SEQUENCE [LARGE SCALE GENOMIC DNA]</scope>
    <source>
        <strain evidence="5">KIB-2018</strain>
        <tissue evidence="5">Leaf</tissue>
    </source>
</reference>
<evidence type="ECO:0000256" key="2">
    <source>
        <dbReference type="ARBA" id="ARBA00022692"/>
    </source>
</evidence>
<dbReference type="Proteomes" id="UP001159364">
    <property type="component" value="Linkage Group LG04"/>
</dbReference>
<evidence type="ECO:0000313" key="6">
    <source>
        <dbReference type="Proteomes" id="UP001159364"/>
    </source>
</evidence>
<dbReference type="Pfam" id="PF21729">
    <property type="entry name" value="IRX15_IRX15L_GXM"/>
    <property type="match status" value="1"/>
</dbReference>
<name>A0AAV8TKK5_9ROSI</name>
<dbReference type="AlphaFoldDB" id="A0AAV8TKK5"/>
<gene>
    <name evidence="5" type="ORF">K2173_017439</name>
</gene>
<sequence length="110" mass="12861">MWASQHHDGGRTIFLKKDILESYHMTYDTKMNQTNKITKRGSIDECKVVTDPRNRKAGETDVFVHNVDRDVEDKFSMAFLYEGYLVEQEGKLRHFIVPSHKTRLGKPFCP</sequence>
<protein>
    <submittedName>
        <fullName evidence="5">Uncharacterized protein</fullName>
    </submittedName>
</protein>
<evidence type="ECO:0000313" key="5">
    <source>
        <dbReference type="EMBL" id="KAJ8767395.1"/>
    </source>
</evidence>